<dbReference type="InterPro" id="IPR001766">
    <property type="entry name" value="Fork_head_dom"/>
</dbReference>
<feature type="region of interest" description="Disordered" evidence="7">
    <location>
        <begin position="381"/>
        <end position="452"/>
    </location>
</feature>
<accession>A0AAE0XH96</accession>
<dbReference type="PANTHER" id="PTHR45881:SF5">
    <property type="entry name" value="FORK-HEAD DOMAIN-CONTAINING PROTEIN"/>
    <property type="match status" value="1"/>
</dbReference>
<feature type="domain" description="Fork-head" evidence="8">
    <location>
        <begin position="251"/>
        <end position="396"/>
    </location>
</feature>
<feature type="compositionally biased region" description="Polar residues" evidence="7">
    <location>
        <begin position="49"/>
        <end position="71"/>
    </location>
</feature>
<evidence type="ECO:0000313" key="10">
    <source>
        <dbReference type="Proteomes" id="UP001270362"/>
    </source>
</evidence>
<feature type="compositionally biased region" description="Basic and acidic residues" evidence="7">
    <location>
        <begin position="537"/>
        <end position="546"/>
    </location>
</feature>
<keyword evidence="5 6" id="KW-0539">Nucleus</keyword>
<dbReference type="PANTHER" id="PTHR45881">
    <property type="entry name" value="CHECKPOINT SUPPRESSOR 1-LIKE, ISOFORM A-RELATED"/>
    <property type="match status" value="1"/>
</dbReference>
<feature type="region of interest" description="Disordered" evidence="7">
    <location>
        <begin position="219"/>
        <end position="248"/>
    </location>
</feature>
<dbReference type="Proteomes" id="UP001270362">
    <property type="component" value="Unassembled WGS sequence"/>
</dbReference>
<dbReference type="SUPFAM" id="SSF46785">
    <property type="entry name" value="Winged helix' DNA-binding domain"/>
    <property type="match status" value="1"/>
</dbReference>
<gene>
    <name evidence="9" type="ORF">B0T22DRAFT_476197</name>
</gene>
<evidence type="ECO:0000256" key="1">
    <source>
        <dbReference type="ARBA" id="ARBA00004123"/>
    </source>
</evidence>
<dbReference type="Pfam" id="PF00250">
    <property type="entry name" value="Forkhead"/>
    <property type="match status" value="1"/>
</dbReference>
<keyword evidence="3 6" id="KW-0238">DNA-binding</keyword>
<evidence type="ECO:0000256" key="5">
    <source>
        <dbReference type="ARBA" id="ARBA00023242"/>
    </source>
</evidence>
<protein>
    <recommendedName>
        <fullName evidence="8">Fork-head domain-containing protein</fullName>
    </recommendedName>
</protein>
<dbReference type="InterPro" id="IPR030456">
    <property type="entry name" value="TF_fork_head_CS_2"/>
</dbReference>
<evidence type="ECO:0000313" key="9">
    <source>
        <dbReference type="EMBL" id="KAK3693348.1"/>
    </source>
</evidence>
<dbReference type="PRINTS" id="PR00053">
    <property type="entry name" value="FORKHEAD"/>
</dbReference>
<evidence type="ECO:0000256" key="7">
    <source>
        <dbReference type="SAM" id="MobiDB-lite"/>
    </source>
</evidence>
<feature type="compositionally biased region" description="Low complexity" evidence="7">
    <location>
        <begin position="397"/>
        <end position="411"/>
    </location>
</feature>
<feature type="compositionally biased region" description="Low complexity" evidence="7">
    <location>
        <begin position="318"/>
        <end position="344"/>
    </location>
</feature>
<evidence type="ECO:0000256" key="6">
    <source>
        <dbReference type="PROSITE-ProRule" id="PRU00089"/>
    </source>
</evidence>
<evidence type="ECO:0000256" key="4">
    <source>
        <dbReference type="ARBA" id="ARBA00023163"/>
    </source>
</evidence>
<evidence type="ECO:0000256" key="3">
    <source>
        <dbReference type="ARBA" id="ARBA00023125"/>
    </source>
</evidence>
<evidence type="ECO:0000259" key="8">
    <source>
        <dbReference type="PROSITE" id="PS50039"/>
    </source>
</evidence>
<comment type="caution">
    <text evidence="9">The sequence shown here is derived from an EMBL/GenBank/DDBJ whole genome shotgun (WGS) entry which is preliminary data.</text>
</comment>
<keyword evidence="4" id="KW-0804">Transcription</keyword>
<dbReference type="PROSITE" id="PS00658">
    <property type="entry name" value="FORK_HEAD_2"/>
    <property type="match status" value="1"/>
</dbReference>
<dbReference type="AlphaFoldDB" id="A0AAE0XH96"/>
<dbReference type="GO" id="GO:0005634">
    <property type="term" value="C:nucleus"/>
    <property type="evidence" value="ECO:0007669"/>
    <property type="project" value="UniProtKB-SubCell"/>
</dbReference>
<dbReference type="GO" id="GO:0000981">
    <property type="term" value="F:DNA-binding transcription factor activity, RNA polymerase II-specific"/>
    <property type="evidence" value="ECO:0007669"/>
    <property type="project" value="TreeGrafter"/>
</dbReference>
<feature type="compositionally biased region" description="Low complexity" evidence="7">
    <location>
        <begin position="582"/>
        <end position="598"/>
    </location>
</feature>
<evidence type="ECO:0000256" key="2">
    <source>
        <dbReference type="ARBA" id="ARBA00023015"/>
    </source>
</evidence>
<dbReference type="Gene3D" id="1.10.10.10">
    <property type="entry name" value="Winged helix-like DNA-binding domain superfamily/Winged helix DNA-binding domain"/>
    <property type="match status" value="1"/>
</dbReference>
<feature type="region of interest" description="Disordered" evidence="7">
    <location>
        <begin position="49"/>
        <end position="90"/>
    </location>
</feature>
<feature type="region of interest" description="Disordered" evidence="7">
    <location>
        <begin position="527"/>
        <end position="614"/>
    </location>
</feature>
<dbReference type="InterPro" id="IPR036390">
    <property type="entry name" value="WH_DNA-bd_sf"/>
</dbReference>
<dbReference type="GO" id="GO:0000978">
    <property type="term" value="F:RNA polymerase II cis-regulatory region sequence-specific DNA binding"/>
    <property type="evidence" value="ECO:0007669"/>
    <property type="project" value="TreeGrafter"/>
</dbReference>
<dbReference type="PROSITE" id="PS50039">
    <property type="entry name" value="FORK_HEAD_3"/>
    <property type="match status" value="1"/>
</dbReference>
<dbReference type="EMBL" id="JAULSO010000001">
    <property type="protein sequence ID" value="KAK3693348.1"/>
    <property type="molecule type" value="Genomic_DNA"/>
</dbReference>
<feature type="compositionally biased region" description="Basic residues" evidence="7">
    <location>
        <begin position="385"/>
        <end position="396"/>
    </location>
</feature>
<name>A0AAE0XH96_9PEZI</name>
<feature type="DNA-binding region" description="Fork-head" evidence="6">
    <location>
        <begin position="251"/>
        <end position="396"/>
    </location>
</feature>
<organism evidence="9 10">
    <name type="scientific">Podospora appendiculata</name>
    <dbReference type="NCBI Taxonomy" id="314037"/>
    <lineage>
        <taxon>Eukaryota</taxon>
        <taxon>Fungi</taxon>
        <taxon>Dikarya</taxon>
        <taxon>Ascomycota</taxon>
        <taxon>Pezizomycotina</taxon>
        <taxon>Sordariomycetes</taxon>
        <taxon>Sordariomycetidae</taxon>
        <taxon>Sordariales</taxon>
        <taxon>Podosporaceae</taxon>
        <taxon>Podospora</taxon>
    </lineage>
</organism>
<keyword evidence="2" id="KW-0805">Transcription regulation</keyword>
<comment type="subcellular location">
    <subcellularLocation>
        <location evidence="1 6">Nucleus</location>
    </subcellularLocation>
</comment>
<proteinExistence type="predicted"/>
<keyword evidence="10" id="KW-1185">Reference proteome</keyword>
<dbReference type="InterPro" id="IPR036388">
    <property type="entry name" value="WH-like_DNA-bd_sf"/>
</dbReference>
<dbReference type="SMART" id="SM00339">
    <property type="entry name" value="FH"/>
    <property type="match status" value="1"/>
</dbReference>
<sequence>MTGTLQSPCESGQAPYIPTHAQEEPLWNACLRAQTGGDDFEHYTFNRASTTGMPQRDSISGQSSPRSWTSSERFRPAAPWDENLPEPYLQNHYPRQDMQAAGLQRRHGECFFQGNPSMLSPPYPPTGPAYLQTQSFDGPDGSIILRTQPESGFQTHHYSPLHLSAGGLPAMIDPGSYPLSPRSSTLELKMDDEMLSATPTSDPGDVFVCSSSLNGQYHRMGPSGLRSSPPSPVPSAPDASGCSPGILANSKNEEPYARLIYRAFMSTAPSYSMTLQEIYQWFRDNTDKGRSDSKGWQNSIRHNLSMNRAFTKSERKSAAAGDAEDATGTSAPEATSAEAAAASPEPCPPASPDATGTTAAADNKKSTKWYLEPWAINAGVQSTTRYRKGNQSRHGRSASSRGGSGSGSATRSSKEGCTTTRAMGSSSSAGRRSTISTSRFKNPRPAPLRSAGPMHQMHHRFQVPHRPHHMHSNDLHMHDLSAYNPFMNGGGGGGRGGGGGMARPAGPAHLVDFPDYTDPQLVFSSNGTPSPHQHMMRRADSEHSVDEPVTPEQSFAPPPMGEAGLLLPNLRNGGGVQVAGPSSSASSSSSSNDPFYSSTTGHHHHNHHHGGIDLSNYTLPDSNGVGVHVYDPDRYGWAAAAAGVDGASAAYQQHY</sequence>
<reference evidence="9" key="2">
    <citation type="submission" date="2023-06" db="EMBL/GenBank/DDBJ databases">
        <authorList>
            <consortium name="Lawrence Berkeley National Laboratory"/>
            <person name="Haridas S."/>
            <person name="Hensen N."/>
            <person name="Bonometti L."/>
            <person name="Westerberg I."/>
            <person name="Brannstrom I.O."/>
            <person name="Guillou S."/>
            <person name="Cros-Aarteil S."/>
            <person name="Calhoun S."/>
            <person name="Kuo A."/>
            <person name="Mondo S."/>
            <person name="Pangilinan J."/>
            <person name="Riley R."/>
            <person name="Labutti K."/>
            <person name="Andreopoulos B."/>
            <person name="Lipzen A."/>
            <person name="Chen C."/>
            <person name="Yanf M."/>
            <person name="Daum C."/>
            <person name="Ng V."/>
            <person name="Clum A."/>
            <person name="Steindorff A."/>
            <person name="Ohm R."/>
            <person name="Martin F."/>
            <person name="Silar P."/>
            <person name="Natvig D."/>
            <person name="Lalanne C."/>
            <person name="Gautier V."/>
            <person name="Ament-Velasquez S.L."/>
            <person name="Kruys A."/>
            <person name="Hutchinson M.I."/>
            <person name="Powell A.J."/>
            <person name="Barry K."/>
            <person name="Miller A.N."/>
            <person name="Grigoriev I.V."/>
            <person name="Debuchy R."/>
            <person name="Gladieux P."/>
            <person name="Thoren M.H."/>
            <person name="Johannesson H."/>
        </authorList>
    </citation>
    <scope>NUCLEOTIDE SEQUENCE</scope>
    <source>
        <strain evidence="9">CBS 314.62</strain>
    </source>
</reference>
<feature type="region of interest" description="Disordered" evidence="7">
    <location>
        <begin position="307"/>
        <end position="363"/>
    </location>
</feature>
<reference evidence="9" key="1">
    <citation type="journal article" date="2023" name="Mol. Phylogenet. Evol.">
        <title>Genome-scale phylogeny and comparative genomics of the fungal order Sordariales.</title>
        <authorList>
            <person name="Hensen N."/>
            <person name="Bonometti L."/>
            <person name="Westerberg I."/>
            <person name="Brannstrom I.O."/>
            <person name="Guillou S."/>
            <person name="Cros-Aarteil S."/>
            <person name="Calhoun S."/>
            <person name="Haridas S."/>
            <person name="Kuo A."/>
            <person name="Mondo S."/>
            <person name="Pangilinan J."/>
            <person name="Riley R."/>
            <person name="LaButti K."/>
            <person name="Andreopoulos B."/>
            <person name="Lipzen A."/>
            <person name="Chen C."/>
            <person name="Yan M."/>
            <person name="Daum C."/>
            <person name="Ng V."/>
            <person name="Clum A."/>
            <person name="Steindorff A."/>
            <person name="Ohm R.A."/>
            <person name="Martin F."/>
            <person name="Silar P."/>
            <person name="Natvig D.O."/>
            <person name="Lalanne C."/>
            <person name="Gautier V."/>
            <person name="Ament-Velasquez S.L."/>
            <person name="Kruys A."/>
            <person name="Hutchinson M.I."/>
            <person name="Powell A.J."/>
            <person name="Barry K."/>
            <person name="Miller A.N."/>
            <person name="Grigoriev I.V."/>
            <person name="Debuchy R."/>
            <person name="Gladieux P."/>
            <person name="Hiltunen Thoren M."/>
            <person name="Johannesson H."/>
        </authorList>
    </citation>
    <scope>NUCLEOTIDE SEQUENCE</scope>
    <source>
        <strain evidence="9">CBS 314.62</strain>
    </source>
</reference>
<feature type="compositionally biased region" description="Low complexity" evidence="7">
    <location>
        <begin position="418"/>
        <end position="439"/>
    </location>
</feature>